<evidence type="ECO:0000256" key="13">
    <source>
        <dbReference type="NCBIfam" id="TIGR03499"/>
    </source>
</evidence>
<dbReference type="EMBL" id="CP022983">
    <property type="protein sequence ID" value="ASV65938.1"/>
    <property type="molecule type" value="Genomic_DNA"/>
</dbReference>
<gene>
    <name evidence="17" type="primary">flhF</name>
    <name evidence="17" type="ORF">CKF48_00520</name>
</gene>
<dbReference type="GO" id="GO:0015031">
    <property type="term" value="P:protein transport"/>
    <property type="evidence" value="ECO:0007669"/>
    <property type="project" value="UniProtKB-KW"/>
</dbReference>
<evidence type="ECO:0000259" key="16">
    <source>
        <dbReference type="SMART" id="SM00962"/>
    </source>
</evidence>
<dbReference type="GO" id="GO:0044781">
    <property type="term" value="P:bacterial-type flagellum organization"/>
    <property type="evidence" value="ECO:0007669"/>
    <property type="project" value="UniProtKB-UniRule"/>
</dbReference>
<keyword evidence="7" id="KW-1005">Bacterial flagellum biogenesis</keyword>
<keyword evidence="5" id="KW-1003">Cell membrane</keyword>
<evidence type="ECO:0000313" key="17">
    <source>
        <dbReference type="EMBL" id="ASV65938.1"/>
    </source>
</evidence>
<dbReference type="FunFam" id="3.40.50.300:FF:000695">
    <property type="entry name" value="Flagellar biosynthesis regulator FlhF"/>
    <property type="match status" value="1"/>
</dbReference>
<feature type="region of interest" description="Disordered" evidence="14">
    <location>
        <begin position="57"/>
        <end position="77"/>
    </location>
</feature>
<keyword evidence="8" id="KW-0653">Protein transport</keyword>
<feature type="domain" description="AAA+ ATPase" evidence="15">
    <location>
        <begin position="177"/>
        <end position="324"/>
    </location>
</feature>
<evidence type="ECO:0000259" key="15">
    <source>
        <dbReference type="SMART" id="SM00382"/>
    </source>
</evidence>
<dbReference type="AlphaFoldDB" id="A0A248TCG8"/>
<accession>A0A248TCG8</accession>
<dbReference type="KEGG" id="bko:CKF48_00520"/>
<dbReference type="CDD" id="cd17873">
    <property type="entry name" value="FlhF"/>
    <property type="match status" value="1"/>
</dbReference>
<evidence type="ECO:0000256" key="4">
    <source>
        <dbReference type="ARBA" id="ARBA00022448"/>
    </source>
</evidence>
<evidence type="ECO:0000256" key="5">
    <source>
        <dbReference type="ARBA" id="ARBA00022475"/>
    </source>
</evidence>
<evidence type="ECO:0000256" key="8">
    <source>
        <dbReference type="ARBA" id="ARBA00022927"/>
    </source>
</evidence>
<reference evidence="17 18" key="1">
    <citation type="submission" date="2017-08" db="EMBL/GenBank/DDBJ databases">
        <title>Complete Genome Sequence of Bacillus kochii Oregon-R-modENCODE STRAIN BDGP4, isolated from Drosophila melanogaster gut.</title>
        <authorList>
            <person name="Wan K.H."/>
            <person name="Yu C."/>
            <person name="Park S."/>
            <person name="Hammonds A.S."/>
            <person name="Booth B.W."/>
            <person name="Celniker S.E."/>
        </authorList>
    </citation>
    <scope>NUCLEOTIDE SEQUENCE [LARGE SCALE GENOMIC DNA]</scope>
    <source>
        <strain evidence="17 18">BDGP4</strain>
    </source>
</reference>
<evidence type="ECO:0000256" key="14">
    <source>
        <dbReference type="SAM" id="MobiDB-lite"/>
    </source>
</evidence>
<dbReference type="InterPro" id="IPR047040">
    <property type="entry name" value="FlhF__GTPase_dom"/>
</dbReference>
<keyword evidence="17" id="KW-0969">Cilium</keyword>
<dbReference type="Pfam" id="PF00448">
    <property type="entry name" value="SRP54"/>
    <property type="match status" value="1"/>
</dbReference>
<evidence type="ECO:0000256" key="1">
    <source>
        <dbReference type="ARBA" id="ARBA00004413"/>
    </source>
</evidence>
<dbReference type="GO" id="GO:0005525">
    <property type="term" value="F:GTP binding"/>
    <property type="evidence" value="ECO:0007669"/>
    <property type="project" value="UniProtKB-UniRule"/>
</dbReference>
<dbReference type="GO" id="GO:0005047">
    <property type="term" value="F:signal recognition particle binding"/>
    <property type="evidence" value="ECO:0007669"/>
    <property type="project" value="TreeGrafter"/>
</dbReference>
<comment type="subcellular location">
    <subcellularLocation>
        <location evidence="1">Cell membrane</location>
        <topology evidence="1">Peripheral membrane protein</topology>
        <orientation evidence="1">Cytoplasmic side</orientation>
    </subcellularLocation>
</comment>
<evidence type="ECO:0000256" key="7">
    <source>
        <dbReference type="ARBA" id="ARBA00022795"/>
    </source>
</evidence>
<dbReference type="Gene3D" id="3.40.50.300">
    <property type="entry name" value="P-loop containing nucleotide triphosphate hydrolases"/>
    <property type="match status" value="1"/>
</dbReference>
<evidence type="ECO:0000256" key="11">
    <source>
        <dbReference type="ARBA" id="ARBA00023225"/>
    </source>
</evidence>
<dbReference type="InterPro" id="IPR027417">
    <property type="entry name" value="P-loop_NTPase"/>
</dbReference>
<evidence type="ECO:0000256" key="3">
    <source>
        <dbReference type="ARBA" id="ARBA00014919"/>
    </source>
</evidence>
<protein>
    <recommendedName>
        <fullName evidence="3 13">Flagellar biosynthesis protein FlhF</fullName>
    </recommendedName>
</protein>
<dbReference type="SUPFAM" id="SSF52540">
    <property type="entry name" value="P-loop containing nucleoside triphosphate hydrolases"/>
    <property type="match status" value="1"/>
</dbReference>
<keyword evidence="18" id="KW-1185">Reference proteome</keyword>
<dbReference type="InterPro" id="IPR020006">
    <property type="entry name" value="FlhF"/>
</dbReference>
<evidence type="ECO:0000313" key="18">
    <source>
        <dbReference type="Proteomes" id="UP000215137"/>
    </source>
</evidence>
<dbReference type="NCBIfam" id="TIGR03499">
    <property type="entry name" value="FlhF"/>
    <property type="match status" value="1"/>
</dbReference>
<sequence length="376" mass="43134">MKVKKFTVNTMAEGLEKIRKDLGPDAMILQTKKTKKATGFLGLFKKEQLEIMAGVDPEAKQQKSDQPPAFQTQTSSSELENMQQIITQLNEVKGLMKEKRNNLHRQTETVPTDVKTMIERLHNMELPAFLINEMTDHLLSRWYKESEQLRDSKVTEWIEEYLTSKLEGISFGGITFNNKLIKLVGPTGVGKTTTIAKLAAEAVLKHKKQVAFITTDTYRIAAIEQLRTYADIFHAPLEVCYSAEDYQQAVEKFAHYDVIFIDTAGRNYRLEENIKELSSVTKATDFPTETFLVLSLTAKVEDMKEIYEQFTRMDIDRFLFTKIDETSNLNAVGEMVFRFQKGIAYMTNGQEVPEDLKEMTKEKFLNIVLKKDSAYV</sequence>
<dbReference type="OrthoDB" id="9778554at2"/>
<evidence type="ECO:0000256" key="2">
    <source>
        <dbReference type="ARBA" id="ARBA00008531"/>
    </source>
</evidence>
<dbReference type="SMART" id="SM00382">
    <property type="entry name" value="AAA"/>
    <property type="match status" value="1"/>
</dbReference>
<evidence type="ECO:0000256" key="9">
    <source>
        <dbReference type="ARBA" id="ARBA00023134"/>
    </source>
</evidence>
<evidence type="ECO:0000256" key="10">
    <source>
        <dbReference type="ARBA" id="ARBA00023136"/>
    </source>
</evidence>
<dbReference type="GO" id="GO:0006614">
    <property type="term" value="P:SRP-dependent cotranslational protein targeting to membrane"/>
    <property type="evidence" value="ECO:0007669"/>
    <property type="project" value="UniProtKB-UniRule"/>
</dbReference>
<dbReference type="SMART" id="SM00962">
    <property type="entry name" value="SRP54"/>
    <property type="match status" value="1"/>
</dbReference>
<keyword evidence="17" id="KW-0966">Cell projection</keyword>
<evidence type="ECO:0000256" key="6">
    <source>
        <dbReference type="ARBA" id="ARBA00022741"/>
    </source>
</evidence>
<feature type="domain" description="SRP54-type proteins GTP-binding" evidence="16">
    <location>
        <begin position="178"/>
        <end position="370"/>
    </location>
</feature>
<dbReference type="RefSeq" id="WP_095369513.1">
    <property type="nucleotide sequence ID" value="NZ_CP022983.1"/>
</dbReference>
<dbReference type="PANTHER" id="PTHR43134">
    <property type="entry name" value="SIGNAL RECOGNITION PARTICLE RECEPTOR SUBUNIT ALPHA"/>
    <property type="match status" value="1"/>
</dbReference>
<comment type="similarity">
    <text evidence="2">Belongs to the GTP-binding SRP family.</text>
</comment>
<dbReference type="InterPro" id="IPR003593">
    <property type="entry name" value="AAA+_ATPase"/>
</dbReference>
<dbReference type="GO" id="GO:0005886">
    <property type="term" value="C:plasma membrane"/>
    <property type="evidence" value="ECO:0007669"/>
    <property type="project" value="UniProtKB-SubCell"/>
</dbReference>
<dbReference type="GO" id="GO:0003924">
    <property type="term" value="F:GTPase activity"/>
    <property type="evidence" value="ECO:0007669"/>
    <property type="project" value="UniProtKB-UniRule"/>
</dbReference>
<keyword evidence="9" id="KW-0342">GTP-binding</keyword>
<keyword evidence="6" id="KW-0547">Nucleotide-binding</keyword>
<keyword evidence="11" id="KW-1006">Bacterial flagellum protein export</keyword>
<dbReference type="Gene3D" id="1.20.120.1380">
    <property type="entry name" value="Flagellar FlhF biosynthesis protein, N domain"/>
    <property type="match status" value="1"/>
</dbReference>
<proteinExistence type="inferred from homology"/>
<dbReference type="Proteomes" id="UP000215137">
    <property type="component" value="Chromosome"/>
</dbReference>
<keyword evidence="10" id="KW-0472">Membrane</keyword>
<keyword evidence="17" id="KW-0282">Flagellum</keyword>
<dbReference type="InterPro" id="IPR000897">
    <property type="entry name" value="SRP54_GTPase_dom"/>
</dbReference>
<comment type="function">
    <text evidence="12">Necessary for flagellar biosynthesis. May be involved in translocation of the flagellum.</text>
</comment>
<evidence type="ECO:0000256" key="12">
    <source>
        <dbReference type="ARBA" id="ARBA00025337"/>
    </source>
</evidence>
<name>A0A248TCG8_9BACI</name>
<keyword evidence="4" id="KW-0813">Transport</keyword>
<organism evidence="17 18">
    <name type="scientific">Cytobacillus kochii</name>
    <dbReference type="NCBI Taxonomy" id="859143"/>
    <lineage>
        <taxon>Bacteria</taxon>
        <taxon>Bacillati</taxon>
        <taxon>Bacillota</taxon>
        <taxon>Bacilli</taxon>
        <taxon>Bacillales</taxon>
        <taxon>Bacillaceae</taxon>
        <taxon>Cytobacillus</taxon>
    </lineage>
</organism>
<dbReference type="PANTHER" id="PTHR43134:SF3">
    <property type="entry name" value="FLAGELLAR BIOSYNTHESIS PROTEIN FLHF"/>
    <property type="match status" value="1"/>
</dbReference>